<accession>A0ACC1IQA5</accession>
<evidence type="ECO:0000313" key="1">
    <source>
        <dbReference type="EMBL" id="KAJ1898867.1"/>
    </source>
</evidence>
<reference evidence="1" key="1">
    <citation type="submission" date="2022-07" db="EMBL/GenBank/DDBJ databases">
        <title>Phylogenomic reconstructions and comparative analyses of Kickxellomycotina fungi.</title>
        <authorList>
            <person name="Reynolds N.K."/>
            <person name="Stajich J.E."/>
            <person name="Barry K."/>
            <person name="Grigoriev I.V."/>
            <person name="Crous P."/>
            <person name="Smith M.E."/>
        </authorList>
    </citation>
    <scope>NUCLEOTIDE SEQUENCE</scope>
    <source>
        <strain evidence="1">Benny 63K</strain>
    </source>
</reference>
<name>A0ACC1IQA5_9FUNG</name>
<keyword evidence="2" id="KW-1185">Reference proteome</keyword>
<sequence length="348" mass="38164">MPHHQHQQTAIEHCHAHHLELSGSNGADGRETTHSPVPSLTHADSRSTSASSSVNSMSPGALMTTPRDLLPHFKSVGSNKCSSRSTHGDNGKVTLPDVPVEFNNKRPMADDACQETAKRQRKEAPVAVPATATQRPHTLNRPKRLTGSDDFVKKFGLSGLYDQYVRPYAAIVGDRSSRRRPLPDLTSAYLTNVRGAANVSANASRSSLDLMALVMAPPKNEFERLDLLPMASIKAAFSISSRRSASNKKAAEDGTANDAAGVDARRSRISLKVSTDALQPQHYSQSQPQAMRQDYRRQQHPQQHVRQDPGRSQTKEREHEQQQGHGSMNAKSQQYHSRPAASTLPNRA</sequence>
<dbReference type="EMBL" id="JANBPG010000202">
    <property type="protein sequence ID" value="KAJ1898867.1"/>
    <property type="molecule type" value="Genomic_DNA"/>
</dbReference>
<protein>
    <submittedName>
        <fullName evidence="1">Uncharacterized protein</fullName>
    </submittedName>
</protein>
<proteinExistence type="predicted"/>
<organism evidence="1 2">
    <name type="scientific">Kickxella alabastrina</name>
    <dbReference type="NCBI Taxonomy" id="61397"/>
    <lineage>
        <taxon>Eukaryota</taxon>
        <taxon>Fungi</taxon>
        <taxon>Fungi incertae sedis</taxon>
        <taxon>Zoopagomycota</taxon>
        <taxon>Kickxellomycotina</taxon>
        <taxon>Kickxellomycetes</taxon>
        <taxon>Kickxellales</taxon>
        <taxon>Kickxellaceae</taxon>
        <taxon>Kickxella</taxon>
    </lineage>
</organism>
<gene>
    <name evidence="1" type="ORF">LPJ66_002475</name>
</gene>
<evidence type="ECO:0000313" key="2">
    <source>
        <dbReference type="Proteomes" id="UP001150581"/>
    </source>
</evidence>
<comment type="caution">
    <text evidence="1">The sequence shown here is derived from an EMBL/GenBank/DDBJ whole genome shotgun (WGS) entry which is preliminary data.</text>
</comment>
<dbReference type="Proteomes" id="UP001150581">
    <property type="component" value="Unassembled WGS sequence"/>
</dbReference>